<feature type="domain" description="Zn(2)-C6 fungal-type" evidence="6">
    <location>
        <begin position="17"/>
        <end position="47"/>
    </location>
</feature>
<dbReference type="Pfam" id="PF00172">
    <property type="entry name" value="Zn_clus"/>
    <property type="match status" value="1"/>
</dbReference>
<dbReference type="GO" id="GO:0005634">
    <property type="term" value="C:nucleus"/>
    <property type="evidence" value="ECO:0007669"/>
    <property type="project" value="UniProtKB-SubCell"/>
</dbReference>
<dbReference type="Gene3D" id="4.10.240.10">
    <property type="entry name" value="Zn(2)-C6 fungal-type DNA-binding domain"/>
    <property type="match status" value="1"/>
</dbReference>
<evidence type="ECO:0000313" key="7">
    <source>
        <dbReference type="EMBL" id="KIW99052.1"/>
    </source>
</evidence>
<name>A0A0D2GKY2_CLAB1</name>
<dbReference type="PANTHER" id="PTHR37534:SF46">
    <property type="entry name" value="ZN(II)2CYS6 TRANSCRIPTION FACTOR (EUROFUNG)"/>
    <property type="match status" value="1"/>
</dbReference>
<dbReference type="OrthoDB" id="3477330at2759"/>
<organism evidence="7 8">
    <name type="scientific">Cladophialophora bantiana (strain ATCC 10958 / CBS 173.52 / CDC B-1940 / NIH 8579)</name>
    <name type="common">Xylohypha bantiana</name>
    <dbReference type="NCBI Taxonomy" id="1442370"/>
    <lineage>
        <taxon>Eukaryota</taxon>
        <taxon>Fungi</taxon>
        <taxon>Dikarya</taxon>
        <taxon>Ascomycota</taxon>
        <taxon>Pezizomycotina</taxon>
        <taxon>Eurotiomycetes</taxon>
        <taxon>Chaetothyriomycetidae</taxon>
        <taxon>Chaetothyriales</taxon>
        <taxon>Herpotrichiellaceae</taxon>
        <taxon>Cladophialophora</taxon>
    </lineage>
</organism>
<evidence type="ECO:0000256" key="1">
    <source>
        <dbReference type="ARBA" id="ARBA00004123"/>
    </source>
</evidence>
<dbReference type="GeneID" id="27693643"/>
<sequence length="561" mass="63898">MQNRQCLYRQRDRTFTGCRNCRQRKVKCDEKQPRCSTCVHKSLLCDYTATLVWVKDDGSHDVSFWRRYRSCEETWKGIPVLDLKLVDCLISQCDLDQAVKSEGVFHVFSQTPAYNPFTAFRVDGPVSGNALLPLSPLRRLDYDPLSWMSPTREERLLFDHYVKHVAVIMMPFEHPRNPWKSLYPAGAIDHTLKTQKPLFNALLAQAAFNMAHLTVSRNKSMEVASKYYGSSIMQLREILMNSELCANTLTVVLTLMMAEVYSGQSRSWRHHLQGAWGLFRNFRAQIPWIDSELACVSLQSLFIISLVGDTSRLDDDLVADKGELAQSESGYTTSLPHNNGIIEADTESSATLQDQESVSMITSTLDFGFTIGATQEILDCISCINDMNRVNKWSGLNVNNYRTLLGRLDACRASLADKSSRVGGVLDKAAYYQLGAFVAATYIYFYRSFFDLSPMELHTYIVETFSYVNFFISGNYGNFSLWPAFIAAVEAYSDETMSMAREWLDTAMSFGLGSRVLVRKVIEETWRRRDIISREIGIDKGLVAVDWRRVIKDWDVDVLLV</sequence>
<dbReference type="GO" id="GO:0008270">
    <property type="term" value="F:zinc ion binding"/>
    <property type="evidence" value="ECO:0007669"/>
    <property type="project" value="InterPro"/>
</dbReference>
<keyword evidence="4" id="KW-0804">Transcription</keyword>
<dbReference type="GO" id="GO:0000981">
    <property type="term" value="F:DNA-binding transcription factor activity, RNA polymerase II-specific"/>
    <property type="evidence" value="ECO:0007669"/>
    <property type="project" value="InterPro"/>
</dbReference>
<protein>
    <recommendedName>
        <fullName evidence="6">Zn(2)-C6 fungal-type domain-containing protein</fullName>
    </recommendedName>
</protein>
<keyword evidence="8" id="KW-1185">Reference proteome</keyword>
<dbReference type="CDD" id="cd00067">
    <property type="entry name" value="GAL4"/>
    <property type="match status" value="1"/>
</dbReference>
<dbReference type="PROSITE" id="PS50048">
    <property type="entry name" value="ZN2_CY6_FUNGAL_2"/>
    <property type="match status" value="1"/>
</dbReference>
<dbReference type="RefSeq" id="XP_016625721.1">
    <property type="nucleotide sequence ID" value="XM_016758472.1"/>
</dbReference>
<evidence type="ECO:0000256" key="4">
    <source>
        <dbReference type="ARBA" id="ARBA00023163"/>
    </source>
</evidence>
<proteinExistence type="predicted"/>
<keyword evidence="2" id="KW-0805">Transcription regulation</keyword>
<dbReference type="AlphaFoldDB" id="A0A0D2GKY2"/>
<keyword evidence="5" id="KW-0539">Nucleus</keyword>
<evidence type="ECO:0000256" key="2">
    <source>
        <dbReference type="ARBA" id="ARBA00023015"/>
    </source>
</evidence>
<accession>A0A0D2GKY2</accession>
<dbReference type="Proteomes" id="UP000053789">
    <property type="component" value="Unassembled WGS sequence"/>
</dbReference>
<evidence type="ECO:0000256" key="5">
    <source>
        <dbReference type="ARBA" id="ARBA00023242"/>
    </source>
</evidence>
<dbReference type="InterPro" id="IPR001138">
    <property type="entry name" value="Zn2Cys6_DnaBD"/>
</dbReference>
<comment type="subcellular location">
    <subcellularLocation>
        <location evidence="1">Nucleus</location>
    </subcellularLocation>
</comment>
<dbReference type="InterPro" id="IPR036864">
    <property type="entry name" value="Zn2-C6_fun-type_DNA-bd_sf"/>
</dbReference>
<dbReference type="Pfam" id="PF11951">
    <property type="entry name" value="Fungal_trans_2"/>
    <property type="match status" value="1"/>
</dbReference>
<dbReference type="VEuPathDB" id="FungiDB:Z519_00715"/>
<evidence type="ECO:0000313" key="8">
    <source>
        <dbReference type="Proteomes" id="UP000053789"/>
    </source>
</evidence>
<dbReference type="EMBL" id="KN846980">
    <property type="protein sequence ID" value="KIW99052.1"/>
    <property type="molecule type" value="Genomic_DNA"/>
</dbReference>
<dbReference type="InterPro" id="IPR021858">
    <property type="entry name" value="Fun_TF"/>
</dbReference>
<dbReference type="GO" id="GO:0003677">
    <property type="term" value="F:DNA binding"/>
    <property type="evidence" value="ECO:0007669"/>
    <property type="project" value="UniProtKB-KW"/>
</dbReference>
<keyword evidence="3" id="KW-0238">DNA-binding</keyword>
<dbReference type="SMART" id="SM00066">
    <property type="entry name" value="GAL4"/>
    <property type="match status" value="1"/>
</dbReference>
<dbReference type="PROSITE" id="PS00463">
    <property type="entry name" value="ZN2_CY6_FUNGAL_1"/>
    <property type="match status" value="1"/>
</dbReference>
<dbReference type="HOGENOM" id="CLU_009030_4_0_1"/>
<dbReference type="SUPFAM" id="SSF57701">
    <property type="entry name" value="Zn2/Cys6 DNA-binding domain"/>
    <property type="match status" value="1"/>
</dbReference>
<reference evidence="7" key="1">
    <citation type="submission" date="2015-01" db="EMBL/GenBank/DDBJ databases">
        <title>The Genome Sequence of Cladophialophora bantiana CBS 173.52.</title>
        <authorList>
            <consortium name="The Broad Institute Genomics Platform"/>
            <person name="Cuomo C."/>
            <person name="de Hoog S."/>
            <person name="Gorbushina A."/>
            <person name="Stielow B."/>
            <person name="Teixiera M."/>
            <person name="Abouelleil A."/>
            <person name="Chapman S.B."/>
            <person name="Priest M."/>
            <person name="Young S.K."/>
            <person name="Wortman J."/>
            <person name="Nusbaum C."/>
            <person name="Birren B."/>
        </authorList>
    </citation>
    <scope>NUCLEOTIDE SEQUENCE [LARGE SCALE GENOMIC DNA]</scope>
    <source>
        <strain evidence="7">CBS 173.52</strain>
    </source>
</reference>
<gene>
    <name evidence="7" type="ORF">Z519_00715</name>
</gene>
<evidence type="ECO:0000256" key="3">
    <source>
        <dbReference type="ARBA" id="ARBA00023125"/>
    </source>
</evidence>
<dbReference type="PANTHER" id="PTHR37534">
    <property type="entry name" value="TRANSCRIPTIONAL ACTIVATOR PROTEIN UGA3"/>
    <property type="match status" value="1"/>
</dbReference>
<evidence type="ECO:0000259" key="6">
    <source>
        <dbReference type="PROSITE" id="PS50048"/>
    </source>
</evidence>